<evidence type="ECO:0000313" key="2">
    <source>
        <dbReference type="EMBL" id="MBW0483202.1"/>
    </source>
</evidence>
<dbReference type="AlphaFoldDB" id="A0A9Q3CGG6"/>
<evidence type="ECO:0000313" key="3">
    <source>
        <dbReference type="Proteomes" id="UP000765509"/>
    </source>
</evidence>
<keyword evidence="1" id="KW-0732">Signal</keyword>
<reference evidence="2" key="1">
    <citation type="submission" date="2021-03" db="EMBL/GenBank/DDBJ databases">
        <title>Draft genome sequence of rust myrtle Austropuccinia psidii MF-1, a brazilian biotype.</title>
        <authorList>
            <person name="Quecine M.C."/>
            <person name="Pachon D.M.R."/>
            <person name="Bonatelli M.L."/>
            <person name="Correr F.H."/>
            <person name="Franceschini L.M."/>
            <person name="Leite T.F."/>
            <person name="Margarido G.R.A."/>
            <person name="Almeida C.A."/>
            <person name="Ferrarezi J.A."/>
            <person name="Labate C.A."/>
        </authorList>
    </citation>
    <scope>NUCLEOTIDE SEQUENCE</scope>
    <source>
        <strain evidence="2">MF-1</strain>
    </source>
</reference>
<feature type="chain" id="PRO_5040120811" evidence="1">
    <location>
        <begin position="22"/>
        <end position="119"/>
    </location>
</feature>
<organism evidence="2 3">
    <name type="scientific">Austropuccinia psidii MF-1</name>
    <dbReference type="NCBI Taxonomy" id="1389203"/>
    <lineage>
        <taxon>Eukaryota</taxon>
        <taxon>Fungi</taxon>
        <taxon>Dikarya</taxon>
        <taxon>Basidiomycota</taxon>
        <taxon>Pucciniomycotina</taxon>
        <taxon>Pucciniomycetes</taxon>
        <taxon>Pucciniales</taxon>
        <taxon>Sphaerophragmiaceae</taxon>
        <taxon>Austropuccinia</taxon>
    </lineage>
</organism>
<proteinExistence type="predicted"/>
<gene>
    <name evidence="2" type="ORF">O181_022917</name>
</gene>
<comment type="caution">
    <text evidence="2">The sequence shown here is derived from an EMBL/GenBank/DDBJ whole genome shotgun (WGS) entry which is preliminary data.</text>
</comment>
<name>A0A9Q3CGG6_9BASI</name>
<sequence length="119" mass="13081">MGPQTLVHLATFLFLDPVSNSSYQSPIQARNSLYSQSEYPEVPSRVGPPENGNSFAKGSSFLLNKYLLTLEAPGPGPPHGFFPTKHKGHFEDFGLKFWKKSFPLAKQSVQEGCRASAPL</sequence>
<keyword evidence="3" id="KW-1185">Reference proteome</keyword>
<accession>A0A9Q3CGG6</accession>
<feature type="signal peptide" evidence="1">
    <location>
        <begin position="1"/>
        <end position="21"/>
    </location>
</feature>
<protein>
    <submittedName>
        <fullName evidence="2">Uncharacterized protein</fullName>
    </submittedName>
</protein>
<dbReference type="EMBL" id="AVOT02007118">
    <property type="protein sequence ID" value="MBW0483202.1"/>
    <property type="molecule type" value="Genomic_DNA"/>
</dbReference>
<dbReference type="Proteomes" id="UP000765509">
    <property type="component" value="Unassembled WGS sequence"/>
</dbReference>
<evidence type="ECO:0000256" key="1">
    <source>
        <dbReference type="SAM" id="SignalP"/>
    </source>
</evidence>